<accession>A0A1E3PDB2</accession>
<sequence length="59" mass="6670">MFAIDRVDSQQIYAACVAEHPNLSLASQTSTAKRHEVTAEKITYGKTKFYSYNARSKSR</sequence>
<dbReference type="EMBL" id="KV454415">
    <property type="protein sequence ID" value="ODQ63396.1"/>
    <property type="molecule type" value="Genomic_DNA"/>
</dbReference>
<organism evidence="1 2">
    <name type="scientific">Nadsonia fulvescens var. elongata DSM 6958</name>
    <dbReference type="NCBI Taxonomy" id="857566"/>
    <lineage>
        <taxon>Eukaryota</taxon>
        <taxon>Fungi</taxon>
        <taxon>Dikarya</taxon>
        <taxon>Ascomycota</taxon>
        <taxon>Saccharomycotina</taxon>
        <taxon>Dipodascomycetes</taxon>
        <taxon>Dipodascales</taxon>
        <taxon>Dipodascales incertae sedis</taxon>
        <taxon>Nadsonia</taxon>
    </lineage>
</organism>
<protein>
    <submittedName>
        <fullName evidence="1">Uncharacterized protein</fullName>
    </submittedName>
</protein>
<proteinExistence type="predicted"/>
<dbReference type="Proteomes" id="UP000095009">
    <property type="component" value="Unassembled WGS sequence"/>
</dbReference>
<keyword evidence="2" id="KW-1185">Reference proteome</keyword>
<evidence type="ECO:0000313" key="1">
    <source>
        <dbReference type="EMBL" id="ODQ63396.1"/>
    </source>
</evidence>
<gene>
    <name evidence="1" type="ORF">NADFUDRAFT_48254</name>
</gene>
<dbReference type="AlphaFoldDB" id="A0A1E3PDB2"/>
<name>A0A1E3PDB2_9ASCO</name>
<evidence type="ECO:0000313" key="2">
    <source>
        <dbReference type="Proteomes" id="UP000095009"/>
    </source>
</evidence>
<reference evidence="1 2" key="1">
    <citation type="journal article" date="2016" name="Proc. Natl. Acad. Sci. U.S.A.">
        <title>Comparative genomics of biotechnologically important yeasts.</title>
        <authorList>
            <person name="Riley R."/>
            <person name="Haridas S."/>
            <person name="Wolfe K.H."/>
            <person name="Lopes M.R."/>
            <person name="Hittinger C.T."/>
            <person name="Goeker M."/>
            <person name="Salamov A.A."/>
            <person name="Wisecaver J.H."/>
            <person name="Long T.M."/>
            <person name="Calvey C.H."/>
            <person name="Aerts A.L."/>
            <person name="Barry K.W."/>
            <person name="Choi C."/>
            <person name="Clum A."/>
            <person name="Coughlan A.Y."/>
            <person name="Deshpande S."/>
            <person name="Douglass A.P."/>
            <person name="Hanson S.J."/>
            <person name="Klenk H.-P."/>
            <person name="LaButti K.M."/>
            <person name="Lapidus A."/>
            <person name="Lindquist E.A."/>
            <person name="Lipzen A.M."/>
            <person name="Meier-Kolthoff J.P."/>
            <person name="Ohm R.A."/>
            <person name="Otillar R.P."/>
            <person name="Pangilinan J.L."/>
            <person name="Peng Y."/>
            <person name="Rokas A."/>
            <person name="Rosa C.A."/>
            <person name="Scheuner C."/>
            <person name="Sibirny A.A."/>
            <person name="Slot J.C."/>
            <person name="Stielow J.B."/>
            <person name="Sun H."/>
            <person name="Kurtzman C.P."/>
            <person name="Blackwell M."/>
            <person name="Grigoriev I.V."/>
            <person name="Jeffries T.W."/>
        </authorList>
    </citation>
    <scope>NUCLEOTIDE SEQUENCE [LARGE SCALE GENOMIC DNA]</scope>
    <source>
        <strain evidence="1 2">DSM 6958</strain>
    </source>
</reference>